<evidence type="ECO:0000256" key="1">
    <source>
        <dbReference type="ARBA" id="ARBA00023015"/>
    </source>
</evidence>
<evidence type="ECO:0000256" key="3">
    <source>
        <dbReference type="ARBA" id="ARBA00023163"/>
    </source>
</evidence>
<organism evidence="6 7">
    <name type="scientific">Amycolatopsis suaedae</name>
    <dbReference type="NCBI Taxonomy" id="2510978"/>
    <lineage>
        <taxon>Bacteria</taxon>
        <taxon>Bacillati</taxon>
        <taxon>Actinomycetota</taxon>
        <taxon>Actinomycetes</taxon>
        <taxon>Pseudonocardiales</taxon>
        <taxon>Pseudonocardiaceae</taxon>
        <taxon>Amycolatopsis</taxon>
    </lineage>
</organism>
<dbReference type="GO" id="GO:0000976">
    <property type="term" value="F:transcription cis-regulatory region binding"/>
    <property type="evidence" value="ECO:0007669"/>
    <property type="project" value="TreeGrafter"/>
</dbReference>
<keyword evidence="7" id="KW-1185">Reference proteome</keyword>
<evidence type="ECO:0000259" key="5">
    <source>
        <dbReference type="PROSITE" id="PS50977"/>
    </source>
</evidence>
<feature type="DNA-binding region" description="H-T-H motif" evidence="4">
    <location>
        <begin position="34"/>
        <end position="53"/>
    </location>
</feature>
<dbReference type="AlphaFoldDB" id="A0A4Q7IYM8"/>
<evidence type="ECO:0000313" key="6">
    <source>
        <dbReference type="EMBL" id="RZQ59547.1"/>
    </source>
</evidence>
<gene>
    <name evidence="6" type="ORF">EWH70_33715</name>
</gene>
<dbReference type="PRINTS" id="PR00455">
    <property type="entry name" value="HTHTETR"/>
</dbReference>
<reference evidence="6 7" key="1">
    <citation type="submission" date="2019-02" db="EMBL/GenBank/DDBJ databases">
        <title>Draft genome sequence of Amycolatopsis sp. 8-3EHSu isolated from roots of Suaeda maritima.</title>
        <authorList>
            <person name="Duangmal K."/>
            <person name="Chantavorakit T."/>
        </authorList>
    </citation>
    <scope>NUCLEOTIDE SEQUENCE [LARGE SCALE GENOMIC DNA]</scope>
    <source>
        <strain evidence="6 7">8-3EHSu</strain>
    </source>
</reference>
<dbReference type="PANTHER" id="PTHR30055">
    <property type="entry name" value="HTH-TYPE TRANSCRIPTIONAL REGULATOR RUTR"/>
    <property type="match status" value="1"/>
</dbReference>
<dbReference type="SUPFAM" id="SSF46689">
    <property type="entry name" value="Homeodomain-like"/>
    <property type="match status" value="1"/>
</dbReference>
<dbReference type="InterPro" id="IPR050109">
    <property type="entry name" value="HTH-type_TetR-like_transc_reg"/>
</dbReference>
<dbReference type="InterPro" id="IPR009057">
    <property type="entry name" value="Homeodomain-like_sf"/>
</dbReference>
<name>A0A4Q7IYM8_9PSEU</name>
<dbReference type="InterPro" id="IPR001647">
    <property type="entry name" value="HTH_TetR"/>
</dbReference>
<feature type="domain" description="HTH tetR-type" evidence="5">
    <location>
        <begin position="12"/>
        <end position="71"/>
    </location>
</feature>
<dbReference type="RefSeq" id="WP_130479645.1">
    <property type="nucleotide sequence ID" value="NZ_SFCC01000023.1"/>
</dbReference>
<evidence type="ECO:0000256" key="4">
    <source>
        <dbReference type="PROSITE-ProRule" id="PRU00335"/>
    </source>
</evidence>
<dbReference type="Pfam" id="PF21597">
    <property type="entry name" value="TetR_C_43"/>
    <property type="match status" value="1"/>
</dbReference>
<keyword evidence="2 4" id="KW-0238">DNA-binding</keyword>
<sequence>MTEPKPLRADARRNRERVLAAAREAFASDGLAVPLDEIARRAGVGAGTVYRHFPTKEALFEAIVVDNLRVMADQARTQLDAADPGAALIGVLHYMVERGSGNRALFEALNQAGSDSTARVGAEVLDVLGDLLARAQAAGRIRPDLTARQVKAMLVGLNAAVEWLGDVTAEERRLLVDLVCDGLATH</sequence>
<proteinExistence type="predicted"/>
<dbReference type="Pfam" id="PF00440">
    <property type="entry name" value="TetR_N"/>
    <property type="match status" value="1"/>
</dbReference>
<dbReference type="SUPFAM" id="SSF48498">
    <property type="entry name" value="Tetracyclin repressor-like, C-terminal domain"/>
    <property type="match status" value="1"/>
</dbReference>
<dbReference type="OrthoDB" id="9795011at2"/>
<comment type="caution">
    <text evidence="6">The sequence shown here is derived from an EMBL/GenBank/DDBJ whole genome shotgun (WGS) entry which is preliminary data.</text>
</comment>
<evidence type="ECO:0000256" key="2">
    <source>
        <dbReference type="ARBA" id="ARBA00023125"/>
    </source>
</evidence>
<accession>A0A4Q7IYM8</accession>
<dbReference type="PROSITE" id="PS50977">
    <property type="entry name" value="HTH_TETR_2"/>
    <property type="match status" value="1"/>
</dbReference>
<dbReference type="Gene3D" id="1.10.357.10">
    <property type="entry name" value="Tetracycline Repressor, domain 2"/>
    <property type="match status" value="1"/>
</dbReference>
<keyword evidence="3" id="KW-0804">Transcription</keyword>
<keyword evidence="1" id="KW-0805">Transcription regulation</keyword>
<evidence type="ECO:0000313" key="7">
    <source>
        <dbReference type="Proteomes" id="UP000292003"/>
    </source>
</evidence>
<dbReference type="InterPro" id="IPR036271">
    <property type="entry name" value="Tet_transcr_reg_TetR-rel_C_sf"/>
</dbReference>
<dbReference type="PANTHER" id="PTHR30055:SF234">
    <property type="entry name" value="HTH-TYPE TRANSCRIPTIONAL REGULATOR BETI"/>
    <property type="match status" value="1"/>
</dbReference>
<dbReference type="EMBL" id="SFCC01000023">
    <property type="protein sequence ID" value="RZQ59547.1"/>
    <property type="molecule type" value="Genomic_DNA"/>
</dbReference>
<dbReference type="Proteomes" id="UP000292003">
    <property type="component" value="Unassembled WGS sequence"/>
</dbReference>
<protein>
    <submittedName>
        <fullName evidence="6">TetR/AcrR family transcriptional regulator</fullName>
    </submittedName>
</protein>
<dbReference type="GO" id="GO:0003700">
    <property type="term" value="F:DNA-binding transcription factor activity"/>
    <property type="evidence" value="ECO:0007669"/>
    <property type="project" value="TreeGrafter"/>
</dbReference>
<dbReference type="InterPro" id="IPR049445">
    <property type="entry name" value="TetR_SbtR-like_C"/>
</dbReference>